<dbReference type="EMBL" id="HBEU01000681">
    <property type="protein sequence ID" value="CAD8574310.1"/>
    <property type="molecule type" value="Transcribed_RNA"/>
</dbReference>
<feature type="compositionally biased region" description="Polar residues" evidence="1">
    <location>
        <begin position="18"/>
        <end position="33"/>
    </location>
</feature>
<feature type="transmembrane region" description="Helical" evidence="2">
    <location>
        <begin position="156"/>
        <end position="179"/>
    </location>
</feature>
<evidence type="ECO:0008006" key="4">
    <source>
        <dbReference type="Google" id="ProtNLM"/>
    </source>
</evidence>
<feature type="transmembrane region" description="Helical" evidence="2">
    <location>
        <begin position="65"/>
        <end position="85"/>
    </location>
</feature>
<dbReference type="PANTHER" id="PTHR31134:SF1">
    <property type="entry name" value="TRANSMEMBRANE PROTEIN 128"/>
    <property type="match status" value="1"/>
</dbReference>
<dbReference type="PANTHER" id="PTHR31134">
    <property type="entry name" value="TRANSMEMBRANE PROTEIN 128"/>
    <property type="match status" value="1"/>
</dbReference>
<evidence type="ECO:0000256" key="2">
    <source>
        <dbReference type="SAM" id="Phobius"/>
    </source>
</evidence>
<reference evidence="3" key="1">
    <citation type="submission" date="2021-01" db="EMBL/GenBank/DDBJ databases">
        <authorList>
            <person name="Corre E."/>
            <person name="Pelletier E."/>
            <person name="Niang G."/>
            <person name="Scheremetjew M."/>
            <person name="Finn R."/>
            <person name="Kale V."/>
            <person name="Holt S."/>
            <person name="Cochrane G."/>
            <person name="Meng A."/>
            <person name="Brown T."/>
            <person name="Cohen L."/>
        </authorList>
    </citation>
    <scope>NUCLEOTIDE SEQUENCE</scope>
    <source>
        <strain evidence="3">B651</strain>
    </source>
</reference>
<feature type="compositionally biased region" description="Low complexity" evidence="1">
    <location>
        <begin position="1"/>
        <end position="17"/>
    </location>
</feature>
<dbReference type="AlphaFoldDB" id="A0A7S0PHE8"/>
<gene>
    <name evidence="3" type="ORF">LDAN0322_LOCUS454</name>
</gene>
<feature type="transmembrane region" description="Helical" evidence="2">
    <location>
        <begin position="91"/>
        <end position="117"/>
    </location>
</feature>
<dbReference type="Pfam" id="PF20479">
    <property type="entry name" value="TMEM128"/>
    <property type="match status" value="1"/>
</dbReference>
<sequence length="182" mass="20212">MTNATTTSNTSTNVTYTRLSTSSSSDGINSPNKTSATRTRSSSIGSGRTTCTRTRSERLSDKFQALLWVGAAYLTIRHTNFFITLFHHPEIFRPCLLVAVLGFSVNVVLVLYLVVYVDKILKIRAPWEVYCPSVIPTMTGIGVVTFILFIRVVFPVWGFLSPLILGIVSFGGMFGLQFIPWF</sequence>
<feature type="compositionally biased region" description="Low complexity" evidence="1">
    <location>
        <begin position="34"/>
        <end position="53"/>
    </location>
</feature>
<organism evidence="3">
    <name type="scientific">Leptocylindrus aporus</name>
    <dbReference type="NCBI Taxonomy" id="1398097"/>
    <lineage>
        <taxon>Eukaryota</taxon>
        <taxon>Sar</taxon>
        <taxon>Stramenopiles</taxon>
        <taxon>Ochrophyta</taxon>
        <taxon>Bacillariophyta</taxon>
        <taxon>Coscinodiscophyceae</taxon>
        <taxon>Chaetocerotophycidae</taxon>
        <taxon>Leptocylindrales</taxon>
        <taxon>Leptocylindraceae</taxon>
        <taxon>Leptocylindrus</taxon>
    </lineage>
</organism>
<proteinExistence type="predicted"/>
<evidence type="ECO:0000313" key="3">
    <source>
        <dbReference type="EMBL" id="CAD8574310.1"/>
    </source>
</evidence>
<dbReference type="InterPro" id="IPR033579">
    <property type="entry name" value="TMEM128"/>
</dbReference>
<feature type="transmembrane region" description="Helical" evidence="2">
    <location>
        <begin position="129"/>
        <end position="150"/>
    </location>
</feature>
<evidence type="ECO:0000256" key="1">
    <source>
        <dbReference type="SAM" id="MobiDB-lite"/>
    </source>
</evidence>
<keyword evidence="2" id="KW-0812">Transmembrane</keyword>
<name>A0A7S0PHE8_9STRA</name>
<keyword evidence="2" id="KW-1133">Transmembrane helix</keyword>
<keyword evidence="2" id="KW-0472">Membrane</keyword>
<feature type="region of interest" description="Disordered" evidence="1">
    <location>
        <begin position="1"/>
        <end position="53"/>
    </location>
</feature>
<accession>A0A7S0PHE8</accession>
<protein>
    <recommendedName>
        <fullName evidence="4">Transmembrane protein</fullName>
    </recommendedName>
</protein>